<sequence>MVQGVRYSITKPSSFNPAATRLAVLSYPSLPHTSSRAIETPVPLPKGDSLSHEERSYSGQRPSRGGINQRRGH</sequence>
<protein>
    <submittedName>
        <fullName evidence="2">Uncharacterized protein</fullName>
    </submittedName>
</protein>
<feature type="region of interest" description="Disordered" evidence="1">
    <location>
        <begin position="30"/>
        <end position="73"/>
    </location>
</feature>
<accession>A0A9P6AY93</accession>
<comment type="caution">
    <text evidence="2">The sequence shown here is derived from an EMBL/GenBank/DDBJ whole genome shotgun (WGS) entry which is preliminary data.</text>
</comment>
<evidence type="ECO:0000313" key="2">
    <source>
        <dbReference type="EMBL" id="KAF9514218.1"/>
    </source>
</evidence>
<keyword evidence="3" id="KW-1185">Reference proteome</keyword>
<evidence type="ECO:0000313" key="3">
    <source>
        <dbReference type="Proteomes" id="UP000886523"/>
    </source>
</evidence>
<dbReference type="AlphaFoldDB" id="A0A9P6AY93"/>
<feature type="non-terminal residue" evidence="2">
    <location>
        <position position="73"/>
    </location>
</feature>
<dbReference type="EMBL" id="MU128963">
    <property type="protein sequence ID" value="KAF9514218.1"/>
    <property type="molecule type" value="Genomic_DNA"/>
</dbReference>
<proteinExistence type="predicted"/>
<reference evidence="2" key="1">
    <citation type="journal article" date="2020" name="Nat. Commun.">
        <title>Large-scale genome sequencing of mycorrhizal fungi provides insights into the early evolution of symbiotic traits.</title>
        <authorList>
            <person name="Miyauchi S."/>
            <person name="Kiss E."/>
            <person name="Kuo A."/>
            <person name="Drula E."/>
            <person name="Kohler A."/>
            <person name="Sanchez-Garcia M."/>
            <person name="Morin E."/>
            <person name="Andreopoulos B."/>
            <person name="Barry K.W."/>
            <person name="Bonito G."/>
            <person name="Buee M."/>
            <person name="Carver A."/>
            <person name="Chen C."/>
            <person name="Cichocki N."/>
            <person name="Clum A."/>
            <person name="Culley D."/>
            <person name="Crous P.W."/>
            <person name="Fauchery L."/>
            <person name="Girlanda M."/>
            <person name="Hayes R.D."/>
            <person name="Keri Z."/>
            <person name="LaButti K."/>
            <person name="Lipzen A."/>
            <person name="Lombard V."/>
            <person name="Magnuson J."/>
            <person name="Maillard F."/>
            <person name="Murat C."/>
            <person name="Nolan M."/>
            <person name="Ohm R.A."/>
            <person name="Pangilinan J."/>
            <person name="Pereira M.F."/>
            <person name="Perotto S."/>
            <person name="Peter M."/>
            <person name="Pfister S."/>
            <person name="Riley R."/>
            <person name="Sitrit Y."/>
            <person name="Stielow J.B."/>
            <person name="Szollosi G."/>
            <person name="Zifcakova L."/>
            <person name="Stursova M."/>
            <person name="Spatafora J.W."/>
            <person name="Tedersoo L."/>
            <person name="Vaario L.M."/>
            <person name="Yamada A."/>
            <person name="Yan M."/>
            <person name="Wang P."/>
            <person name="Xu J."/>
            <person name="Bruns T."/>
            <person name="Baldrian P."/>
            <person name="Vilgalys R."/>
            <person name="Dunand C."/>
            <person name="Henrissat B."/>
            <person name="Grigoriev I.V."/>
            <person name="Hibbett D."/>
            <person name="Nagy L.G."/>
            <person name="Martin F.M."/>
        </authorList>
    </citation>
    <scope>NUCLEOTIDE SEQUENCE</scope>
    <source>
        <strain evidence="2">UP504</strain>
    </source>
</reference>
<gene>
    <name evidence="2" type="ORF">BS47DRAFT_1343335</name>
</gene>
<organism evidence="2 3">
    <name type="scientific">Hydnum rufescens UP504</name>
    <dbReference type="NCBI Taxonomy" id="1448309"/>
    <lineage>
        <taxon>Eukaryota</taxon>
        <taxon>Fungi</taxon>
        <taxon>Dikarya</taxon>
        <taxon>Basidiomycota</taxon>
        <taxon>Agaricomycotina</taxon>
        <taxon>Agaricomycetes</taxon>
        <taxon>Cantharellales</taxon>
        <taxon>Hydnaceae</taxon>
        <taxon>Hydnum</taxon>
    </lineage>
</organism>
<dbReference type="Proteomes" id="UP000886523">
    <property type="component" value="Unassembled WGS sequence"/>
</dbReference>
<name>A0A9P6AY93_9AGAM</name>
<evidence type="ECO:0000256" key="1">
    <source>
        <dbReference type="SAM" id="MobiDB-lite"/>
    </source>
</evidence>